<dbReference type="InterPro" id="IPR036291">
    <property type="entry name" value="NAD(P)-bd_dom_sf"/>
</dbReference>
<proteinExistence type="inferred from homology"/>
<dbReference type="EMBL" id="JAPDDR010000006">
    <property type="protein sequence ID" value="MCW1914409.1"/>
    <property type="molecule type" value="Genomic_DNA"/>
</dbReference>
<gene>
    <name evidence="4" type="ORF">OJ996_12545</name>
</gene>
<dbReference type="RefSeq" id="WP_264513937.1">
    <property type="nucleotide sequence ID" value="NZ_JAPDDR010000006.1"/>
</dbReference>
<comment type="caution">
    <text evidence="4">The sequence shown here is derived from an EMBL/GenBank/DDBJ whole genome shotgun (WGS) entry which is preliminary data.</text>
</comment>
<evidence type="ECO:0000313" key="5">
    <source>
        <dbReference type="Proteomes" id="UP001165653"/>
    </source>
</evidence>
<evidence type="ECO:0000313" key="4">
    <source>
        <dbReference type="EMBL" id="MCW1914409.1"/>
    </source>
</evidence>
<name>A0ABT3G4D5_9BACT</name>
<evidence type="ECO:0000256" key="2">
    <source>
        <dbReference type="ARBA" id="ARBA00023002"/>
    </source>
</evidence>
<dbReference type="Gene3D" id="3.40.50.720">
    <property type="entry name" value="NAD(P)-binding Rossmann-like Domain"/>
    <property type="match status" value="1"/>
</dbReference>
<dbReference type="PANTHER" id="PTHR44196">
    <property type="entry name" value="DEHYDROGENASE/REDUCTASE SDR FAMILY MEMBER 7B"/>
    <property type="match status" value="1"/>
</dbReference>
<evidence type="ECO:0000256" key="1">
    <source>
        <dbReference type="ARBA" id="ARBA00006484"/>
    </source>
</evidence>
<organism evidence="4 5">
    <name type="scientific">Luteolibacter rhizosphaerae</name>
    <dbReference type="NCBI Taxonomy" id="2989719"/>
    <lineage>
        <taxon>Bacteria</taxon>
        <taxon>Pseudomonadati</taxon>
        <taxon>Verrucomicrobiota</taxon>
        <taxon>Verrucomicrobiia</taxon>
        <taxon>Verrucomicrobiales</taxon>
        <taxon>Verrucomicrobiaceae</taxon>
        <taxon>Luteolibacter</taxon>
    </lineage>
</organism>
<accession>A0ABT3G4D5</accession>
<dbReference type="PROSITE" id="PS00061">
    <property type="entry name" value="ADH_SHORT"/>
    <property type="match status" value="1"/>
</dbReference>
<dbReference type="Pfam" id="PF00106">
    <property type="entry name" value="adh_short"/>
    <property type="match status" value="1"/>
</dbReference>
<evidence type="ECO:0000256" key="3">
    <source>
        <dbReference type="RuleBase" id="RU000363"/>
    </source>
</evidence>
<sequence length="272" mass="28976">MSISESTRRAFEGRSVLLTGAASGIGRALTLRLLACGATVHGADMDAAGLERLAAEAPASGKLLPRKLDVTDRADYARWVEECAGTGPIDYLFNNAGVSHLAEAHKVPFERWKWLLDINVMGVLNGTMLVYPVMVKQGRGQIVTTSSVAGVTGYATAAAYTASKKAVIAMSESLAAEAKAYGVKVTVVCPGYVNSNIFTEKNVVGANVKEVIKDLPAPMMTPETAARLYLDGVASGKSRVVFPANARLLCGLARWLPFTLGPIQKRLMRKFS</sequence>
<dbReference type="PRINTS" id="PR00080">
    <property type="entry name" value="SDRFAMILY"/>
</dbReference>
<comment type="similarity">
    <text evidence="1 3">Belongs to the short-chain dehydrogenases/reductases (SDR) family.</text>
</comment>
<keyword evidence="2" id="KW-0560">Oxidoreductase</keyword>
<keyword evidence="5" id="KW-1185">Reference proteome</keyword>
<protein>
    <submittedName>
        <fullName evidence="4">SDR family oxidoreductase</fullName>
    </submittedName>
</protein>
<dbReference type="CDD" id="cd05233">
    <property type="entry name" value="SDR_c"/>
    <property type="match status" value="1"/>
</dbReference>
<dbReference type="PANTHER" id="PTHR44196:SF1">
    <property type="entry name" value="DEHYDROGENASE_REDUCTASE SDR FAMILY MEMBER 7B"/>
    <property type="match status" value="1"/>
</dbReference>
<dbReference type="PRINTS" id="PR00081">
    <property type="entry name" value="GDHRDH"/>
</dbReference>
<dbReference type="Proteomes" id="UP001165653">
    <property type="component" value="Unassembled WGS sequence"/>
</dbReference>
<dbReference type="InterPro" id="IPR020904">
    <property type="entry name" value="Sc_DH/Rdtase_CS"/>
</dbReference>
<dbReference type="SUPFAM" id="SSF51735">
    <property type="entry name" value="NAD(P)-binding Rossmann-fold domains"/>
    <property type="match status" value="1"/>
</dbReference>
<dbReference type="InterPro" id="IPR002347">
    <property type="entry name" value="SDR_fam"/>
</dbReference>
<reference evidence="4" key="1">
    <citation type="submission" date="2022-10" db="EMBL/GenBank/DDBJ databases">
        <title>Luteolibacter sp. GHJ8, whole genome shotgun sequencing project.</title>
        <authorList>
            <person name="Zhao G."/>
            <person name="Shen L."/>
        </authorList>
    </citation>
    <scope>NUCLEOTIDE SEQUENCE</scope>
    <source>
        <strain evidence="4">GHJ8</strain>
    </source>
</reference>